<dbReference type="InterPro" id="IPR011051">
    <property type="entry name" value="RmlC_Cupin_sf"/>
</dbReference>
<dbReference type="AlphaFoldDB" id="G8P0S4"/>
<dbReference type="KEGG" id="gma:AciX8_1428"/>
<dbReference type="EMBL" id="CP003130">
    <property type="protein sequence ID" value="AEU35771.1"/>
    <property type="molecule type" value="Genomic_DNA"/>
</dbReference>
<organism evidence="2 3">
    <name type="scientific">Granulicella mallensis (strain ATCC BAA-1857 / DSM 23137 / MP5ACTX8)</name>
    <dbReference type="NCBI Taxonomy" id="682795"/>
    <lineage>
        <taxon>Bacteria</taxon>
        <taxon>Pseudomonadati</taxon>
        <taxon>Acidobacteriota</taxon>
        <taxon>Terriglobia</taxon>
        <taxon>Terriglobales</taxon>
        <taxon>Acidobacteriaceae</taxon>
        <taxon>Granulicella</taxon>
    </lineage>
</organism>
<protein>
    <submittedName>
        <fullName evidence="2">Cupin 2 conserved barrel domain protein</fullName>
    </submittedName>
</protein>
<reference evidence="2 3" key="1">
    <citation type="submission" date="2011-11" db="EMBL/GenBank/DDBJ databases">
        <title>Complete sequence of Granulicella mallensis MP5ACTX8.</title>
        <authorList>
            <consortium name="US DOE Joint Genome Institute"/>
            <person name="Lucas S."/>
            <person name="Copeland A."/>
            <person name="Lapidus A."/>
            <person name="Cheng J.-F."/>
            <person name="Goodwin L."/>
            <person name="Pitluck S."/>
            <person name="Peters L."/>
            <person name="Lu M."/>
            <person name="Detter J.C."/>
            <person name="Han C."/>
            <person name="Tapia R."/>
            <person name="Land M."/>
            <person name="Hauser L."/>
            <person name="Kyrpides N."/>
            <person name="Ivanova N."/>
            <person name="Mikhailova N."/>
            <person name="Pagani I."/>
            <person name="Rawat S."/>
            <person name="Mannisto M."/>
            <person name="Haggblom M."/>
            <person name="Woyke T."/>
        </authorList>
    </citation>
    <scope>NUCLEOTIDE SEQUENCE [LARGE SCALE GENOMIC DNA]</scope>
    <source>
        <strain evidence="3">ATCC BAA-1857 / DSM 23137 / MP5ACTX8</strain>
    </source>
</reference>
<feature type="domain" description="Cupin type-2" evidence="1">
    <location>
        <begin position="56"/>
        <end position="120"/>
    </location>
</feature>
<dbReference type="PANTHER" id="PTHR36440">
    <property type="entry name" value="PUTATIVE (AFU_ORTHOLOGUE AFUA_8G07350)-RELATED"/>
    <property type="match status" value="1"/>
</dbReference>
<accession>G8P0S4</accession>
<dbReference type="SUPFAM" id="SSF51182">
    <property type="entry name" value="RmlC-like cupins"/>
    <property type="match status" value="1"/>
</dbReference>
<dbReference type="Proteomes" id="UP000007113">
    <property type="component" value="Chromosome"/>
</dbReference>
<evidence type="ECO:0000313" key="2">
    <source>
        <dbReference type="EMBL" id="AEU35771.1"/>
    </source>
</evidence>
<dbReference type="InterPro" id="IPR013096">
    <property type="entry name" value="Cupin_2"/>
</dbReference>
<dbReference type="eggNOG" id="COG0662">
    <property type="taxonomic scope" value="Bacteria"/>
</dbReference>
<evidence type="ECO:0000313" key="3">
    <source>
        <dbReference type="Proteomes" id="UP000007113"/>
    </source>
</evidence>
<dbReference type="HOGENOM" id="CLU_103066_6_2_0"/>
<dbReference type="Pfam" id="PF07883">
    <property type="entry name" value="Cupin_2"/>
    <property type="match status" value="1"/>
</dbReference>
<dbReference type="Gene3D" id="2.60.120.10">
    <property type="entry name" value="Jelly Rolls"/>
    <property type="match status" value="1"/>
</dbReference>
<name>G8P0S4_GRAMM</name>
<proteinExistence type="predicted"/>
<sequence length="160" mass="17075">MLGPISQTGRFTLTNQENAVNIDEAKWLTARPGERFCVRVPAAATDGAYSIVEIVADPGDSTPLHVHEKEDEYLLVLEGSARVVLGEQTIEATAGQTVEMKRGIPHAWGNPSDKPVRLLFTATPGGCEEALVIIAQGGEIDLPALAARFRVTHLGPPILG</sequence>
<dbReference type="STRING" id="682795.AciX8_1428"/>
<gene>
    <name evidence="2" type="ordered locus">AciX8_1428</name>
</gene>
<keyword evidence="3" id="KW-1185">Reference proteome</keyword>
<dbReference type="PANTHER" id="PTHR36440:SF1">
    <property type="entry name" value="PUTATIVE (AFU_ORTHOLOGUE AFUA_8G07350)-RELATED"/>
    <property type="match status" value="1"/>
</dbReference>
<dbReference type="InterPro" id="IPR014710">
    <property type="entry name" value="RmlC-like_jellyroll"/>
</dbReference>
<evidence type="ECO:0000259" key="1">
    <source>
        <dbReference type="Pfam" id="PF07883"/>
    </source>
</evidence>
<dbReference type="InterPro" id="IPR053146">
    <property type="entry name" value="QDO-like"/>
</dbReference>